<dbReference type="eggNOG" id="KOG2713">
    <property type="taxonomic scope" value="Eukaryota"/>
</dbReference>
<evidence type="ECO:0000256" key="4">
    <source>
        <dbReference type="ARBA" id="ARBA00022598"/>
    </source>
</evidence>
<dbReference type="PANTHER" id="PTHR43766:SF1">
    <property type="entry name" value="TRYPTOPHAN--TRNA LIGASE, MITOCHONDRIAL"/>
    <property type="match status" value="1"/>
</dbReference>
<evidence type="ECO:0000256" key="11">
    <source>
        <dbReference type="RuleBase" id="RU363036"/>
    </source>
</evidence>
<evidence type="ECO:0000256" key="8">
    <source>
        <dbReference type="ARBA" id="ARBA00023146"/>
    </source>
</evidence>
<organism evidence="12 13">
    <name type="scientific">Spizellomyces punctatus (strain DAOM BR117)</name>
    <dbReference type="NCBI Taxonomy" id="645134"/>
    <lineage>
        <taxon>Eukaryota</taxon>
        <taxon>Fungi</taxon>
        <taxon>Fungi incertae sedis</taxon>
        <taxon>Chytridiomycota</taxon>
        <taxon>Chytridiomycota incertae sedis</taxon>
        <taxon>Chytridiomycetes</taxon>
        <taxon>Spizellomycetales</taxon>
        <taxon>Spizellomycetaceae</taxon>
        <taxon>Spizellomyces</taxon>
    </lineage>
</organism>
<dbReference type="Gene3D" id="3.40.50.620">
    <property type="entry name" value="HUPs"/>
    <property type="match status" value="1"/>
</dbReference>
<proteinExistence type="inferred from homology"/>
<dbReference type="PROSITE" id="PS00178">
    <property type="entry name" value="AA_TRNA_LIGASE_I"/>
    <property type="match status" value="1"/>
</dbReference>
<keyword evidence="8 11" id="KW-0030">Aminoacyl-tRNA synthetase</keyword>
<dbReference type="GO" id="GO:0004830">
    <property type="term" value="F:tryptophan-tRNA ligase activity"/>
    <property type="evidence" value="ECO:0007669"/>
    <property type="project" value="UniProtKB-EC"/>
</dbReference>
<evidence type="ECO:0000313" key="12">
    <source>
        <dbReference type="EMBL" id="KND01454.1"/>
    </source>
</evidence>
<dbReference type="HAMAP" id="MF_00140_B">
    <property type="entry name" value="Trp_tRNA_synth_B"/>
    <property type="match status" value="1"/>
</dbReference>
<gene>
    <name evidence="12" type="ORF">SPPG_03258</name>
</gene>
<dbReference type="PANTHER" id="PTHR43766">
    <property type="entry name" value="TRYPTOPHAN--TRNA LIGASE, MITOCHONDRIAL"/>
    <property type="match status" value="1"/>
</dbReference>
<dbReference type="RefSeq" id="XP_016609493.1">
    <property type="nucleotide sequence ID" value="XM_016751531.1"/>
</dbReference>
<protein>
    <recommendedName>
        <fullName evidence="3">tryptophan--tRNA ligase</fullName>
        <ecNumber evidence="3">6.1.1.2</ecNumber>
    </recommendedName>
    <alternativeName>
        <fullName evidence="9">Tryptophanyl-tRNA synthetase</fullName>
    </alternativeName>
</protein>
<dbReference type="FunFam" id="1.10.240.10:FF:000002">
    <property type="entry name" value="Tryptophan--tRNA ligase"/>
    <property type="match status" value="1"/>
</dbReference>
<evidence type="ECO:0000256" key="9">
    <source>
        <dbReference type="ARBA" id="ARBA00030268"/>
    </source>
</evidence>
<dbReference type="EMBL" id="KQ257454">
    <property type="protein sequence ID" value="KND01454.1"/>
    <property type="molecule type" value="Genomic_DNA"/>
</dbReference>
<evidence type="ECO:0000256" key="6">
    <source>
        <dbReference type="ARBA" id="ARBA00022840"/>
    </source>
</evidence>
<keyword evidence="6 11" id="KW-0067">ATP-binding</keyword>
<name>A0A0L0HKT9_SPIPD</name>
<dbReference type="GO" id="GO:0070183">
    <property type="term" value="P:mitochondrial tryptophanyl-tRNA aminoacylation"/>
    <property type="evidence" value="ECO:0007669"/>
    <property type="project" value="EnsemblFungi"/>
</dbReference>
<keyword evidence="4 11" id="KW-0436">Ligase</keyword>
<dbReference type="InterPro" id="IPR014729">
    <property type="entry name" value="Rossmann-like_a/b/a_fold"/>
</dbReference>
<dbReference type="InParanoid" id="A0A0L0HKT9"/>
<evidence type="ECO:0000256" key="5">
    <source>
        <dbReference type="ARBA" id="ARBA00022741"/>
    </source>
</evidence>
<dbReference type="NCBIfam" id="TIGR00233">
    <property type="entry name" value="trpS"/>
    <property type="match status" value="1"/>
</dbReference>
<dbReference type="OMA" id="GWGQFKP"/>
<dbReference type="OrthoDB" id="15808at2759"/>
<evidence type="ECO:0000256" key="10">
    <source>
        <dbReference type="ARBA" id="ARBA00049929"/>
    </source>
</evidence>
<comment type="subcellular location">
    <subcellularLocation>
        <location evidence="1">Mitochondrion</location>
    </subcellularLocation>
</comment>
<evidence type="ECO:0000256" key="7">
    <source>
        <dbReference type="ARBA" id="ARBA00022917"/>
    </source>
</evidence>
<dbReference type="InterPro" id="IPR050203">
    <property type="entry name" value="Trp-tRNA_synthetase"/>
</dbReference>
<dbReference type="Pfam" id="PF00579">
    <property type="entry name" value="tRNA-synt_1b"/>
    <property type="match status" value="1"/>
</dbReference>
<comment type="catalytic activity">
    <reaction evidence="10">
        <text>tRNA(Trp) + L-tryptophan + ATP = L-tryptophyl-tRNA(Trp) + AMP + diphosphate + H(+)</text>
        <dbReference type="Rhea" id="RHEA:24080"/>
        <dbReference type="Rhea" id="RHEA-COMP:9671"/>
        <dbReference type="Rhea" id="RHEA-COMP:9705"/>
        <dbReference type="ChEBI" id="CHEBI:15378"/>
        <dbReference type="ChEBI" id="CHEBI:30616"/>
        <dbReference type="ChEBI" id="CHEBI:33019"/>
        <dbReference type="ChEBI" id="CHEBI:57912"/>
        <dbReference type="ChEBI" id="CHEBI:78442"/>
        <dbReference type="ChEBI" id="CHEBI:78535"/>
        <dbReference type="ChEBI" id="CHEBI:456215"/>
        <dbReference type="EC" id="6.1.1.2"/>
    </reaction>
</comment>
<dbReference type="Gene3D" id="1.10.240.10">
    <property type="entry name" value="Tyrosyl-Transfer RNA Synthetase"/>
    <property type="match status" value="1"/>
</dbReference>
<dbReference type="GeneID" id="27686789"/>
<dbReference type="InterPro" id="IPR001412">
    <property type="entry name" value="aa-tRNA-synth_I_CS"/>
</dbReference>
<dbReference type="FunCoup" id="A0A0L0HKT9">
    <property type="interactions" value="330"/>
</dbReference>
<dbReference type="InterPro" id="IPR024109">
    <property type="entry name" value="Trp-tRNA-ligase_bac-type"/>
</dbReference>
<dbReference type="CDD" id="cd00806">
    <property type="entry name" value="TrpRS_core"/>
    <property type="match status" value="1"/>
</dbReference>
<dbReference type="EC" id="6.1.1.2" evidence="3"/>
<keyword evidence="13" id="KW-1185">Reference proteome</keyword>
<dbReference type="InterPro" id="IPR002306">
    <property type="entry name" value="Trp-tRNA-ligase"/>
</dbReference>
<dbReference type="AlphaFoldDB" id="A0A0L0HKT9"/>
<keyword evidence="5 11" id="KW-0547">Nucleotide-binding</keyword>
<evidence type="ECO:0000256" key="1">
    <source>
        <dbReference type="ARBA" id="ARBA00004173"/>
    </source>
</evidence>
<dbReference type="VEuPathDB" id="FungiDB:SPPG_03258"/>
<evidence type="ECO:0000313" key="13">
    <source>
        <dbReference type="Proteomes" id="UP000053201"/>
    </source>
</evidence>
<sequence length="401" mass="44436">MVRNMWKPTRRLGLASKLSSRPLSTGASPKPSRFRPCTLSGIQPTGVPHLGNYLGALANWVRLQDTRTADSHVLYSIVDLHALTVPQDPIVLRRNVRDMAASLLACGIDPKRSILFRQSKVPQHSELAWLLFCRTPIGWLSRMHQWKSKLQMLQQNNPNAAAITTANATISLMSGGDENAKLDGDENTQGLNIGLLAYPVLQAADILIYRATEVPIGEDQLQHLELTVMAARSLNSHYKKEIFPIPKGIFASSSSKRIMSLRTPTSKMSKSDPSDASRINLDDTPDQIRSKIRKATVDSSVGITYDPVNRPGIANLINIYSSFSNEEVAQVAARFATSGNKDFKEAVGERVIEGLKPIREELLRLRKDMGFVEEILSEGEERARHLASRTLRDVQKVVGLI</sequence>
<evidence type="ECO:0000256" key="3">
    <source>
        <dbReference type="ARBA" id="ARBA00013161"/>
    </source>
</evidence>
<accession>A0A0L0HKT9</accession>
<dbReference type="PRINTS" id="PR01039">
    <property type="entry name" value="TRNASYNTHTRP"/>
</dbReference>
<dbReference type="GO" id="GO:0005524">
    <property type="term" value="F:ATP binding"/>
    <property type="evidence" value="ECO:0007669"/>
    <property type="project" value="UniProtKB-KW"/>
</dbReference>
<dbReference type="Proteomes" id="UP000053201">
    <property type="component" value="Unassembled WGS sequence"/>
</dbReference>
<reference evidence="12 13" key="1">
    <citation type="submission" date="2009-08" db="EMBL/GenBank/DDBJ databases">
        <title>The Genome Sequence of Spizellomyces punctatus strain DAOM BR117.</title>
        <authorList>
            <consortium name="The Broad Institute Genome Sequencing Platform"/>
            <person name="Russ C."/>
            <person name="Cuomo C."/>
            <person name="Shea T."/>
            <person name="Young S.K."/>
            <person name="Zeng Q."/>
            <person name="Koehrsen M."/>
            <person name="Haas B."/>
            <person name="Borodovsky M."/>
            <person name="Guigo R."/>
            <person name="Alvarado L."/>
            <person name="Berlin A."/>
            <person name="Bochicchio J."/>
            <person name="Borenstein D."/>
            <person name="Chapman S."/>
            <person name="Chen Z."/>
            <person name="Engels R."/>
            <person name="Freedman E."/>
            <person name="Gellesch M."/>
            <person name="Goldberg J."/>
            <person name="Griggs A."/>
            <person name="Gujja S."/>
            <person name="Heiman D."/>
            <person name="Hepburn T."/>
            <person name="Howarth C."/>
            <person name="Jen D."/>
            <person name="Larson L."/>
            <person name="Lewis B."/>
            <person name="Mehta T."/>
            <person name="Park D."/>
            <person name="Pearson M."/>
            <person name="Roberts A."/>
            <person name="Saif S."/>
            <person name="Shenoy N."/>
            <person name="Sisk P."/>
            <person name="Stolte C."/>
            <person name="Sykes S."/>
            <person name="Thomson T."/>
            <person name="Walk T."/>
            <person name="White J."/>
            <person name="Yandava C."/>
            <person name="Burger G."/>
            <person name="Gray M.W."/>
            <person name="Holland P.W.H."/>
            <person name="King N."/>
            <person name="Lang F.B.F."/>
            <person name="Roger A.J."/>
            <person name="Ruiz-Trillo I."/>
            <person name="Lander E."/>
            <person name="Nusbaum C."/>
        </authorList>
    </citation>
    <scope>NUCLEOTIDE SEQUENCE [LARGE SCALE GENOMIC DNA]</scope>
    <source>
        <strain evidence="12 13">DAOM BR117</strain>
    </source>
</reference>
<dbReference type="GO" id="GO:0005759">
    <property type="term" value="C:mitochondrial matrix"/>
    <property type="evidence" value="ECO:0007669"/>
    <property type="project" value="TreeGrafter"/>
</dbReference>
<evidence type="ECO:0000256" key="2">
    <source>
        <dbReference type="ARBA" id="ARBA00005594"/>
    </source>
</evidence>
<dbReference type="STRING" id="645134.A0A0L0HKT9"/>
<dbReference type="SUPFAM" id="SSF52374">
    <property type="entry name" value="Nucleotidylyl transferase"/>
    <property type="match status" value="1"/>
</dbReference>
<keyword evidence="7 11" id="KW-0648">Protein biosynthesis</keyword>
<dbReference type="InterPro" id="IPR002305">
    <property type="entry name" value="aa-tRNA-synth_Ic"/>
</dbReference>
<comment type="similarity">
    <text evidence="2 11">Belongs to the class-I aminoacyl-tRNA synthetase family.</text>
</comment>